<dbReference type="GO" id="GO:0000139">
    <property type="term" value="C:Golgi membrane"/>
    <property type="evidence" value="ECO:0007669"/>
    <property type="project" value="UniProtKB-SubCell"/>
</dbReference>
<organism evidence="11 12">
    <name type="scientific">Nezara viridula</name>
    <name type="common">Southern green stink bug</name>
    <name type="synonym">Cimex viridulus</name>
    <dbReference type="NCBI Taxonomy" id="85310"/>
    <lineage>
        <taxon>Eukaryota</taxon>
        <taxon>Metazoa</taxon>
        <taxon>Ecdysozoa</taxon>
        <taxon>Arthropoda</taxon>
        <taxon>Hexapoda</taxon>
        <taxon>Insecta</taxon>
        <taxon>Pterygota</taxon>
        <taxon>Neoptera</taxon>
        <taxon>Paraneoptera</taxon>
        <taxon>Hemiptera</taxon>
        <taxon>Heteroptera</taxon>
        <taxon>Panheteroptera</taxon>
        <taxon>Pentatomomorpha</taxon>
        <taxon>Pentatomoidea</taxon>
        <taxon>Pentatomidae</taxon>
        <taxon>Pentatominae</taxon>
        <taxon>Nezara</taxon>
    </lineage>
</organism>
<dbReference type="AlphaFoldDB" id="A0A9P0ECD3"/>
<dbReference type="Gene3D" id="1.20.58.70">
    <property type="match status" value="1"/>
</dbReference>
<dbReference type="GO" id="GO:0031201">
    <property type="term" value="C:SNARE complex"/>
    <property type="evidence" value="ECO:0007669"/>
    <property type="project" value="TreeGrafter"/>
</dbReference>
<dbReference type="InterPro" id="IPR010989">
    <property type="entry name" value="SNARE"/>
</dbReference>
<dbReference type="PANTHER" id="PTHR19957">
    <property type="entry name" value="SYNTAXIN"/>
    <property type="match status" value="1"/>
</dbReference>
<dbReference type="GO" id="GO:0005484">
    <property type="term" value="F:SNAP receptor activity"/>
    <property type="evidence" value="ECO:0007669"/>
    <property type="project" value="TreeGrafter"/>
</dbReference>
<keyword evidence="8" id="KW-0175">Coiled coil</keyword>
<evidence type="ECO:0000259" key="10">
    <source>
        <dbReference type="PROSITE" id="PS50192"/>
    </source>
</evidence>
<dbReference type="InterPro" id="IPR000727">
    <property type="entry name" value="T_SNARE_dom"/>
</dbReference>
<name>A0A9P0ECD3_NEZVI</name>
<evidence type="ECO:0000313" key="12">
    <source>
        <dbReference type="Proteomes" id="UP001152798"/>
    </source>
</evidence>
<evidence type="ECO:0000256" key="5">
    <source>
        <dbReference type="ARBA" id="ARBA00022927"/>
    </source>
</evidence>
<evidence type="ECO:0000256" key="3">
    <source>
        <dbReference type="ARBA" id="ARBA00022448"/>
    </source>
</evidence>
<protein>
    <recommendedName>
        <fullName evidence="10">t-SNARE coiled-coil homology domain-containing protein</fullName>
    </recommendedName>
</protein>
<sequence length="327" mass="38204">MTTRSLTDIFILMRNNASQTRNMYADQGLSDRSALVPMEDDIELGRVPPSWSSMVEESQFTLMRLKSKLATLKDLYANLISRPAFDDNDRDEQEIKSLTEDIMRMSNGLCKIAGKMEAEGRRAVSPLERRLLQSVTRAMVTEMSTLQAEFKAVESNYVNMVKSREERSKFYFDFETETSEEDWGEINLVQQSMKQRVVKSREERSKPYFDFETETVEEDWGEINLVQQSIEQRGVDEKQVENIMRSFVELRDLYLDLSRLIVDQGTILDRIDYHVEQAQNQISRGTQKIAKAAQYQSIYSIYNQYTSIVFNMKFLYCKKLVVCFRES</sequence>
<reference evidence="11" key="1">
    <citation type="submission" date="2022-01" db="EMBL/GenBank/DDBJ databases">
        <authorList>
            <person name="King R."/>
        </authorList>
    </citation>
    <scope>NUCLEOTIDE SEQUENCE</scope>
</reference>
<evidence type="ECO:0000256" key="7">
    <source>
        <dbReference type="ARBA" id="ARBA00023034"/>
    </source>
</evidence>
<evidence type="ECO:0000256" key="6">
    <source>
        <dbReference type="ARBA" id="ARBA00022989"/>
    </source>
</evidence>
<keyword evidence="9" id="KW-0472">Membrane</keyword>
<dbReference type="Proteomes" id="UP001152798">
    <property type="component" value="Chromosome 2"/>
</dbReference>
<feature type="domain" description="T-SNARE coiled-coil homology" evidence="10">
    <location>
        <begin position="238"/>
        <end position="292"/>
    </location>
</feature>
<keyword evidence="7" id="KW-0333">Golgi apparatus</keyword>
<proteinExistence type="inferred from homology"/>
<evidence type="ECO:0000256" key="9">
    <source>
        <dbReference type="ARBA" id="ARBA00023136"/>
    </source>
</evidence>
<evidence type="ECO:0000256" key="4">
    <source>
        <dbReference type="ARBA" id="ARBA00022692"/>
    </source>
</evidence>
<evidence type="ECO:0000256" key="1">
    <source>
        <dbReference type="ARBA" id="ARBA00004409"/>
    </source>
</evidence>
<evidence type="ECO:0000313" key="11">
    <source>
        <dbReference type="EMBL" id="CAH1394158.1"/>
    </source>
</evidence>
<dbReference type="PANTHER" id="PTHR19957:SF83">
    <property type="entry name" value="SYNTAXIN-16"/>
    <property type="match status" value="1"/>
</dbReference>
<evidence type="ECO:0000256" key="2">
    <source>
        <dbReference type="ARBA" id="ARBA00009063"/>
    </source>
</evidence>
<comment type="subcellular location">
    <subcellularLocation>
        <location evidence="1">Golgi apparatus membrane</location>
        <topology evidence="1">Single-pass type IV membrane protein</topology>
    </subcellularLocation>
</comment>
<dbReference type="GO" id="GO:0000149">
    <property type="term" value="F:SNARE binding"/>
    <property type="evidence" value="ECO:0007669"/>
    <property type="project" value="TreeGrafter"/>
</dbReference>
<dbReference type="InterPro" id="IPR045242">
    <property type="entry name" value="Syntaxin"/>
</dbReference>
<evidence type="ECO:0000256" key="8">
    <source>
        <dbReference type="ARBA" id="ARBA00023054"/>
    </source>
</evidence>
<dbReference type="GO" id="GO:0006886">
    <property type="term" value="P:intracellular protein transport"/>
    <property type="evidence" value="ECO:0007669"/>
    <property type="project" value="TreeGrafter"/>
</dbReference>
<keyword evidence="12" id="KW-1185">Reference proteome</keyword>
<keyword evidence="6" id="KW-1133">Transmembrane helix</keyword>
<dbReference type="GO" id="GO:0048278">
    <property type="term" value="P:vesicle docking"/>
    <property type="evidence" value="ECO:0007669"/>
    <property type="project" value="TreeGrafter"/>
</dbReference>
<dbReference type="SMART" id="SM00397">
    <property type="entry name" value="t_SNARE"/>
    <property type="match status" value="1"/>
</dbReference>
<dbReference type="PROSITE" id="PS50192">
    <property type="entry name" value="T_SNARE"/>
    <property type="match status" value="1"/>
</dbReference>
<keyword evidence="5" id="KW-0653">Protein transport</keyword>
<gene>
    <name evidence="11" type="ORF">NEZAVI_LOCUS4699</name>
</gene>
<dbReference type="OrthoDB" id="10251371at2759"/>
<keyword evidence="3" id="KW-0813">Transport</keyword>
<dbReference type="EMBL" id="OV725078">
    <property type="protein sequence ID" value="CAH1394158.1"/>
    <property type="molecule type" value="Genomic_DNA"/>
</dbReference>
<accession>A0A9P0ECD3</accession>
<dbReference type="Pfam" id="PF05739">
    <property type="entry name" value="SNARE"/>
    <property type="match status" value="1"/>
</dbReference>
<dbReference type="SUPFAM" id="SSF47661">
    <property type="entry name" value="t-snare proteins"/>
    <property type="match status" value="1"/>
</dbReference>
<keyword evidence="4" id="KW-0812">Transmembrane</keyword>
<dbReference type="GO" id="GO:0006906">
    <property type="term" value="P:vesicle fusion"/>
    <property type="evidence" value="ECO:0007669"/>
    <property type="project" value="TreeGrafter"/>
</dbReference>
<comment type="similarity">
    <text evidence="2">Belongs to the syntaxin family.</text>
</comment>